<name>A0A1X7VHV0_AMPQE</name>
<dbReference type="InParanoid" id="A0A1X7VHV0"/>
<evidence type="ECO:0000259" key="1">
    <source>
        <dbReference type="Pfam" id="PF05699"/>
    </source>
</evidence>
<protein>
    <recommendedName>
        <fullName evidence="1">HAT C-terminal dimerisation domain-containing protein</fullName>
    </recommendedName>
</protein>
<dbReference type="STRING" id="400682.A0A1X7VHV0"/>
<dbReference type="AlphaFoldDB" id="A0A1X7VHV0"/>
<proteinExistence type="predicted"/>
<dbReference type="InterPro" id="IPR008906">
    <property type="entry name" value="HATC_C_dom"/>
</dbReference>
<dbReference type="PANTHER" id="PTHR46289:SF14">
    <property type="entry name" value="DUF4371 DOMAIN-CONTAINING PROTEIN"/>
    <property type="match status" value="1"/>
</dbReference>
<reference evidence="2" key="1">
    <citation type="submission" date="2017-05" db="UniProtKB">
        <authorList>
            <consortium name="EnsemblMetazoa"/>
        </authorList>
    </citation>
    <scope>IDENTIFICATION</scope>
</reference>
<accession>A0A1X7VHV0</accession>
<sequence>QWHQSNATIGSDSAEVYYRINVTIPLLDEVLESIKARVGRYQGEIATGILFVPAYMLTETASNILAVLPIATGEAERCISSLRLLATYLRNTMGNEHLTGLALMHIHQDVPVNITDIVDDFAMKH</sequence>
<dbReference type="Pfam" id="PF05699">
    <property type="entry name" value="Dimer_Tnp_hAT"/>
    <property type="match status" value="1"/>
</dbReference>
<dbReference type="GO" id="GO:0046983">
    <property type="term" value="F:protein dimerization activity"/>
    <property type="evidence" value="ECO:0007669"/>
    <property type="project" value="InterPro"/>
</dbReference>
<feature type="domain" description="HAT C-terminal dimerisation" evidence="1">
    <location>
        <begin position="57"/>
        <end position="109"/>
    </location>
</feature>
<dbReference type="EnsemblMetazoa" id="Aqu2.1.39047_001">
    <property type="protein sequence ID" value="Aqu2.1.39047_001"/>
    <property type="gene ID" value="Aqu2.1.39047"/>
</dbReference>
<evidence type="ECO:0000313" key="2">
    <source>
        <dbReference type="EnsemblMetazoa" id="Aqu2.1.39047_001"/>
    </source>
</evidence>
<organism evidence="2">
    <name type="scientific">Amphimedon queenslandica</name>
    <name type="common">Sponge</name>
    <dbReference type="NCBI Taxonomy" id="400682"/>
    <lineage>
        <taxon>Eukaryota</taxon>
        <taxon>Metazoa</taxon>
        <taxon>Porifera</taxon>
        <taxon>Demospongiae</taxon>
        <taxon>Heteroscleromorpha</taxon>
        <taxon>Haplosclerida</taxon>
        <taxon>Niphatidae</taxon>
        <taxon>Amphimedon</taxon>
    </lineage>
</organism>
<dbReference type="PANTHER" id="PTHR46289">
    <property type="entry name" value="52 KDA REPRESSOR OF THE INHIBITOR OF THE PROTEIN KINASE-LIKE PROTEIN-RELATED"/>
    <property type="match status" value="1"/>
</dbReference>
<dbReference type="InterPro" id="IPR052958">
    <property type="entry name" value="IFN-induced_PKR_regulator"/>
</dbReference>